<evidence type="ECO:0000256" key="2">
    <source>
        <dbReference type="RuleBase" id="RU365009"/>
    </source>
</evidence>
<name>A0A5N6XKI2_9EURO</name>
<dbReference type="SMART" id="SM00075">
    <property type="entry name" value="HYDRO"/>
    <property type="match status" value="1"/>
</dbReference>
<keyword evidence="2" id="KW-0134">Cell wall</keyword>
<dbReference type="InterPro" id="IPR001338">
    <property type="entry name" value="Class_I_Hydrophobin"/>
</dbReference>
<dbReference type="CDD" id="cd23507">
    <property type="entry name" value="hydrophobin_I"/>
    <property type="match status" value="1"/>
</dbReference>
<evidence type="ECO:0000313" key="3">
    <source>
        <dbReference type="EMBL" id="KAE8333348.1"/>
    </source>
</evidence>
<dbReference type="GO" id="GO:0005199">
    <property type="term" value="F:structural constituent of cell wall"/>
    <property type="evidence" value="ECO:0007669"/>
    <property type="project" value="InterPro"/>
</dbReference>
<dbReference type="Proteomes" id="UP000325945">
    <property type="component" value="Unassembled WGS sequence"/>
</dbReference>
<keyword evidence="1 2" id="KW-1015">Disulfide bond</keyword>
<keyword evidence="4" id="KW-1185">Reference proteome</keyword>
<keyword evidence="2" id="KW-0732">Signal</keyword>
<protein>
    <recommendedName>
        <fullName evidence="2">Hydrophobin</fullName>
    </recommendedName>
</protein>
<comment type="similarity">
    <text evidence="2">Belongs to the fungal hydrophobin family.</text>
</comment>
<dbReference type="GO" id="GO:0009277">
    <property type="term" value="C:fungal-type cell wall"/>
    <property type="evidence" value="ECO:0007669"/>
    <property type="project" value="InterPro"/>
</dbReference>
<comment type="subcellular location">
    <subcellularLocation>
        <location evidence="2">Secreted</location>
        <location evidence="2">Cell wall</location>
    </subcellularLocation>
</comment>
<gene>
    <name evidence="3" type="ORF">BDV39DRAFT_49767</name>
</gene>
<dbReference type="AlphaFoldDB" id="A0A5N6XKI2"/>
<dbReference type="Pfam" id="PF01185">
    <property type="entry name" value="Hydrophobin"/>
    <property type="match status" value="1"/>
</dbReference>
<reference evidence="4" key="1">
    <citation type="submission" date="2019-04" db="EMBL/GenBank/DDBJ databases">
        <title>Friends and foes A comparative genomics studyof 23 Aspergillus species from section Flavi.</title>
        <authorList>
            <consortium name="DOE Joint Genome Institute"/>
            <person name="Kjaerbolling I."/>
            <person name="Vesth T."/>
            <person name="Frisvad J.C."/>
            <person name="Nybo J.L."/>
            <person name="Theobald S."/>
            <person name="Kildgaard S."/>
            <person name="Isbrandt T."/>
            <person name="Kuo A."/>
            <person name="Sato A."/>
            <person name="Lyhne E.K."/>
            <person name="Kogle M.E."/>
            <person name="Wiebenga A."/>
            <person name="Kun R.S."/>
            <person name="Lubbers R.J."/>
            <person name="Makela M.R."/>
            <person name="Barry K."/>
            <person name="Chovatia M."/>
            <person name="Clum A."/>
            <person name="Daum C."/>
            <person name="Haridas S."/>
            <person name="He G."/>
            <person name="LaButti K."/>
            <person name="Lipzen A."/>
            <person name="Mondo S."/>
            <person name="Riley R."/>
            <person name="Salamov A."/>
            <person name="Simmons B.A."/>
            <person name="Magnuson J.K."/>
            <person name="Henrissat B."/>
            <person name="Mortensen U.H."/>
            <person name="Larsen T.O."/>
            <person name="Devries R.P."/>
            <person name="Grigoriev I.V."/>
            <person name="Machida M."/>
            <person name="Baker S.E."/>
            <person name="Andersen M.R."/>
        </authorList>
    </citation>
    <scope>NUCLEOTIDE SEQUENCE [LARGE SCALE GENOMIC DNA]</scope>
    <source>
        <strain evidence="4">CBS 130017</strain>
    </source>
</reference>
<sequence length="53" mass="5256">MLGVVVPDMAAPVGLTCSPIFQGGSCAANPVCCENNNFNGVIATGCTPVNLST</sequence>
<keyword evidence="2" id="KW-0964">Secreted</keyword>
<dbReference type="EMBL" id="ML741762">
    <property type="protein sequence ID" value="KAE8333348.1"/>
    <property type="molecule type" value="Genomic_DNA"/>
</dbReference>
<evidence type="ECO:0000256" key="1">
    <source>
        <dbReference type="ARBA" id="ARBA00023157"/>
    </source>
</evidence>
<proteinExistence type="inferred from homology"/>
<accession>A0A5N6XKI2</accession>
<evidence type="ECO:0000313" key="4">
    <source>
        <dbReference type="Proteomes" id="UP000325945"/>
    </source>
</evidence>
<organism evidence="3 4">
    <name type="scientific">Aspergillus sergii</name>
    <dbReference type="NCBI Taxonomy" id="1034303"/>
    <lineage>
        <taxon>Eukaryota</taxon>
        <taxon>Fungi</taxon>
        <taxon>Dikarya</taxon>
        <taxon>Ascomycota</taxon>
        <taxon>Pezizomycotina</taxon>
        <taxon>Eurotiomycetes</taxon>
        <taxon>Eurotiomycetidae</taxon>
        <taxon>Eurotiales</taxon>
        <taxon>Aspergillaceae</taxon>
        <taxon>Aspergillus</taxon>
        <taxon>Aspergillus subgen. Circumdati</taxon>
    </lineage>
</organism>